<accession>A0AAW7ZXF9</accession>
<organism evidence="1 2">
    <name type="scientific">Enterobacter asburiae</name>
    <dbReference type="NCBI Taxonomy" id="61645"/>
    <lineage>
        <taxon>Bacteria</taxon>
        <taxon>Pseudomonadati</taxon>
        <taxon>Pseudomonadota</taxon>
        <taxon>Gammaproteobacteria</taxon>
        <taxon>Enterobacterales</taxon>
        <taxon>Enterobacteriaceae</taxon>
        <taxon>Enterobacter</taxon>
        <taxon>Enterobacter cloacae complex</taxon>
    </lineage>
</organism>
<dbReference type="AlphaFoldDB" id="A0AAW7ZXF9"/>
<proteinExistence type="predicted"/>
<evidence type="ECO:0000313" key="2">
    <source>
        <dbReference type="Proteomes" id="UP001176432"/>
    </source>
</evidence>
<protein>
    <submittedName>
        <fullName evidence="1">Uncharacterized protein</fullName>
    </submittedName>
</protein>
<sequence length="140" mass="16653">MNDKRTVSTIDLALQKHDTPVGPLFVAVRHGRIKKCFTRDTAIRYLAFFMTSEAFYRSGFEQRHPDVQAVHPLKPELNCWQRGGVTHEYFMAHQRCIRRLRRILERKREAQKWLAKWDSMHDRYVKEQSELQASKPDGVR</sequence>
<gene>
    <name evidence="1" type="ORF">Q5934_27210</name>
</gene>
<dbReference type="Proteomes" id="UP001176432">
    <property type="component" value="Unassembled WGS sequence"/>
</dbReference>
<reference evidence="1" key="1">
    <citation type="submission" date="2023-07" db="EMBL/GenBank/DDBJ databases">
        <title>Isolates cultured from stool samples of acute diarrhea patients.</title>
        <authorList>
            <person name="Jiang S."/>
        </authorList>
    </citation>
    <scope>NUCLEOTIDE SEQUENCE</scope>
    <source>
        <strain evidence="1">L4424</strain>
    </source>
</reference>
<comment type="caution">
    <text evidence="1">The sequence shown here is derived from an EMBL/GenBank/DDBJ whole genome shotgun (WGS) entry which is preliminary data.</text>
</comment>
<dbReference type="RefSeq" id="WP_250128817.1">
    <property type="nucleotide sequence ID" value="NZ_CP109694.1"/>
</dbReference>
<name>A0AAW7ZXF9_ENTAS</name>
<evidence type="ECO:0000313" key="1">
    <source>
        <dbReference type="EMBL" id="MDO7925123.1"/>
    </source>
</evidence>
<dbReference type="EMBL" id="JAUPXB010000006">
    <property type="protein sequence ID" value="MDO7925123.1"/>
    <property type="molecule type" value="Genomic_DNA"/>
</dbReference>